<dbReference type="PANTHER" id="PTHR32322">
    <property type="entry name" value="INNER MEMBRANE TRANSPORTER"/>
    <property type="match status" value="1"/>
</dbReference>
<evidence type="ECO:0000256" key="2">
    <source>
        <dbReference type="ARBA" id="ARBA00022692"/>
    </source>
</evidence>
<gene>
    <name evidence="7" type="ORF">FLB_03710</name>
</gene>
<dbReference type="RefSeq" id="WP_064714265.1">
    <property type="nucleotide sequence ID" value="NZ_JMTM01000014.1"/>
</dbReference>
<sequence length="288" mass="31827">MVSKQIKWGYLLLLSLIWGSSFILIKKGLVGLTAFQLGSLRIIFAALFLLVIGFRSLVKIPHHQWKYIALTSLFGTFIPAYLFAIAQTQIDSSISSILNSLTPLNTLLIGALFFSLDFRRNQIFGVLIGLVGSALLIWNGAMHHPNQNYYYAFLVLIASICYATNVNLIKKYLSDLPPLSITTGNFLVLLFPALAVLYSTDFFAMTHGAAVQESVLYILILGVLGTGIANIIFFKLIQISSPVFATSVTYLIPVVAFFWGMLDQELLTPVQLFGAFIVLVGVYLSARK</sequence>
<feature type="transmembrane region" description="Helical" evidence="5">
    <location>
        <begin position="176"/>
        <end position="195"/>
    </location>
</feature>
<keyword evidence="2 5" id="KW-0812">Transmembrane</keyword>
<proteinExistence type="predicted"/>
<organism evidence="7 8">
    <name type="scientific">Flavobacterium succinicans</name>
    <dbReference type="NCBI Taxonomy" id="29536"/>
    <lineage>
        <taxon>Bacteria</taxon>
        <taxon>Pseudomonadati</taxon>
        <taxon>Bacteroidota</taxon>
        <taxon>Flavobacteriia</taxon>
        <taxon>Flavobacteriales</taxon>
        <taxon>Flavobacteriaceae</taxon>
        <taxon>Flavobacterium</taxon>
    </lineage>
</organism>
<dbReference type="Pfam" id="PF00892">
    <property type="entry name" value="EamA"/>
    <property type="match status" value="2"/>
</dbReference>
<comment type="subcellular location">
    <subcellularLocation>
        <location evidence="1">Membrane</location>
        <topology evidence="1">Multi-pass membrane protein</topology>
    </subcellularLocation>
</comment>
<dbReference type="PANTHER" id="PTHR32322:SF9">
    <property type="entry name" value="AMINO-ACID METABOLITE EFFLUX PUMP-RELATED"/>
    <property type="match status" value="1"/>
</dbReference>
<dbReference type="InterPro" id="IPR050638">
    <property type="entry name" value="AA-Vitamin_Transporters"/>
</dbReference>
<feature type="domain" description="EamA" evidence="6">
    <location>
        <begin position="10"/>
        <end position="137"/>
    </location>
</feature>
<evidence type="ECO:0000313" key="8">
    <source>
        <dbReference type="Proteomes" id="UP000093807"/>
    </source>
</evidence>
<evidence type="ECO:0000256" key="1">
    <source>
        <dbReference type="ARBA" id="ARBA00004141"/>
    </source>
</evidence>
<keyword evidence="8" id="KW-1185">Reference proteome</keyword>
<dbReference type="EMBL" id="JMTM01000014">
    <property type="protein sequence ID" value="OAZ05223.1"/>
    <property type="molecule type" value="Genomic_DNA"/>
</dbReference>
<evidence type="ECO:0000313" key="7">
    <source>
        <dbReference type="EMBL" id="OAZ05223.1"/>
    </source>
</evidence>
<dbReference type="PATRIC" id="fig|29536.5.peg.392"/>
<feature type="transmembrane region" description="Helical" evidence="5">
    <location>
        <begin position="268"/>
        <end position="286"/>
    </location>
</feature>
<comment type="caution">
    <text evidence="7">The sequence shown here is derived from an EMBL/GenBank/DDBJ whole genome shotgun (WGS) entry which is preliminary data.</text>
</comment>
<feature type="transmembrane region" description="Helical" evidence="5">
    <location>
        <begin position="123"/>
        <end position="143"/>
    </location>
</feature>
<accession>A0A199XTY6</accession>
<dbReference type="GO" id="GO:0016020">
    <property type="term" value="C:membrane"/>
    <property type="evidence" value="ECO:0007669"/>
    <property type="project" value="UniProtKB-SubCell"/>
</dbReference>
<feature type="transmembrane region" description="Helical" evidence="5">
    <location>
        <begin position="149"/>
        <end position="169"/>
    </location>
</feature>
<feature type="transmembrane region" description="Helical" evidence="5">
    <location>
        <begin position="7"/>
        <end position="25"/>
    </location>
</feature>
<dbReference type="SUPFAM" id="SSF103481">
    <property type="entry name" value="Multidrug resistance efflux transporter EmrE"/>
    <property type="match status" value="2"/>
</dbReference>
<feature type="domain" description="EamA" evidence="6">
    <location>
        <begin position="152"/>
        <end position="285"/>
    </location>
</feature>
<feature type="transmembrane region" description="Helical" evidence="5">
    <location>
        <begin position="243"/>
        <end position="262"/>
    </location>
</feature>
<dbReference type="Proteomes" id="UP000093807">
    <property type="component" value="Unassembled WGS sequence"/>
</dbReference>
<evidence type="ECO:0000256" key="4">
    <source>
        <dbReference type="ARBA" id="ARBA00023136"/>
    </source>
</evidence>
<evidence type="ECO:0000256" key="5">
    <source>
        <dbReference type="SAM" id="Phobius"/>
    </source>
</evidence>
<protein>
    <submittedName>
        <fullName evidence="7">Putative DMT superfamily transporter inner membrane protein</fullName>
    </submittedName>
</protein>
<reference evidence="7 8" key="1">
    <citation type="submission" date="2016-06" db="EMBL/GenBank/DDBJ databases">
        <title>Draft genome sequence of Flavobacterium succinicans strain DD5b.</title>
        <authorList>
            <person name="Poehlein A."/>
            <person name="Daniel R."/>
            <person name="Simeonova D.D."/>
        </authorList>
    </citation>
    <scope>NUCLEOTIDE SEQUENCE [LARGE SCALE GENOMIC DNA]</scope>
    <source>
        <strain evidence="7 8">DD5b</strain>
    </source>
</reference>
<evidence type="ECO:0000259" key="6">
    <source>
        <dbReference type="Pfam" id="PF00892"/>
    </source>
</evidence>
<keyword evidence="3 5" id="KW-1133">Transmembrane helix</keyword>
<name>A0A199XTY6_9FLAO</name>
<dbReference type="InterPro" id="IPR037185">
    <property type="entry name" value="EmrE-like"/>
</dbReference>
<feature type="transmembrane region" description="Helical" evidence="5">
    <location>
        <begin position="215"/>
        <end position="236"/>
    </location>
</feature>
<dbReference type="InterPro" id="IPR000620">
    <property type="entry name" value="EamA_dom"/>
</dbReference>
<feature type="transmembrane region" description="Helical" evidence="5">
    <location>
        <begin position="97"/>
        <end position="116"/>
    </location>
</feature>
<evidence type="ECO:0000256" key="3">
    <source>
        <dbReference type="ARBA" id="ARBA00022989"/>
    </source>
</evidence>
<feature type="transmembrane region" description="Helical" evidence="5">
    <location>
        <begin position="37"/>
        <end position="58"/>
    </location>
</feature>
<dbReference type="OrthoDB" id="1117213at2"/>
<dbReference type="AlphaFoldDB" id="A0A199XTY6"/>
<feature type="transmembrane region" description="Helical" evidence="5">
    <location>
        <begin position="65"/>
        <end position="85"/>
    </location>
</feature>
<keyword evidence="4 5" id="KW-0472">Membrane</keyword>